<feature type="domain" description="OmpA-like" evidence="6">
    <location>
        <begin position="270"/>
        <end position="393"/>
    </location>
</feature>
<evidence type="ECO:0000259" key="6">
    <source>
        <dbReference type="PROSITE" id="PS51123"/>
    </source>
</evidence>
<dbReference type="InterPro" id="IPR036737">
    <property type="entry name" value="OmpA-like_sf"/>
</dbReference>
<evidence type="ECO:0000256" key="2">
    <source>
        <dbReference type="ARBA" id="ARBA00023136"/>
    </source>
</evidence>
<protein>
    <submittedName>
        <fullName evidence="7">OmpA family protein</fullName>
    </submittedName>
</protein>
<dbReference type="PRINTS" id="PR01021">
    <property type="entry name" value="OMPADOMAIN"/>
</dbReference>
<reference evidence="7 8" key="1">
    <citation type="submission" date="2019-07" db="EMBL/GenBank/DDBJ databases">
        <title>Microbispora hainanensis DSM 45428.</title>
        <authorList>
            <person name="Thawai C."/>
        </authorList>
    </citation>
    <scope>NUCLEOTIDE SEQUENCE [LARGE SCALE GENOMIC DNA]</scope>
    <source>
        <strain evidence="7 8">DSM 45428</strain>
    </source>
</reference>
<comment type="caution">
    <text evidence="7">The sequence shown here is derived from an EMBL/GenBank/DDBJ whole genome shotgun (WGS) entry which is preliminary data.</text>
</comment>
<feature type="region of interest" description="Disordered" evidence="5">
    <location>
        <begin position="210"/>
        <end position="243"/>
    </location>
</feature>
<keyword evidence="2 4" id="KW-0472">Membrane</keyword>
<feature type="region of interest" description="Disordered" evidence="5">
    <location>
        <begin position="305"/>
        <end position="324"/>
    </location>
</feature>
<feature type="compositionally biased region" description="Basic and acidic residues" evidence="5">
    <location>
        <begin position="361"/>
        <end position="389"/>
    </location>
</feature>
<sequence length="566" mass="59681">MAYRWRSRDLTVPVTMVAVLTMSGCGALDVPRGPEAASPVPPRPPATSAEEPTEGSTGASTGTSLAKEGWFGPTGPLHARVEMREVERLADRSVLRFTVTSLEDEPRHTGNAFGTAAGDFGSYRIPLVDPVGGKVYHPLTDRVGTLGSKPGYYKPGVRYETVVYYPPLPADVRTVTAITAGTAGEFTGVPVVDDTGSGSAMSSTAASGSAMSSTAASGSPLAPTAAPGSTPQPGTTVSWPVREPAGQVTSSIQDLYGITESPEKTTIASGGDETVGLRTDVLFAFDSDRLTARARAVLDDVAKETREKADPDRPPILIEGHTDGKGTHAYNMALSLRRAEAVRKELQARLGGAYRYRATGKGETEPVAREGGADDEEARARNRRVEISYRVKQPAESSTASETEGTRADEPTTGGGRPAPFHADDGETVAHRTATRQPTGQRLRIDVKPFYRDGAYLVAVFDIVNLGPGNLGAGTGYGGGIAYIGGWYTGFSVVDPASHTVYRAVRMGPDDPRGPDDYVDPGWATFNVEPGTGNRGFFYVPAPPPGVTSVTFDAGPFGRFDNVPVR</sequence>
<evidence type="ECO:0000256" key="3">
    <source>
        <dbReference type="ARBA" id="ARBA00023237"/>
    </source>
</evidence>
<dbReference type="EMBL" id="VIRM01000073">
    <property type="protein sequence ID" value="TQS11862.1"/>
    <property type="molecule type" value="Genomic_DNA"/>
</dbReference>
<feature type="compositionally biased region" description="Low complexity" evidence="5">
    <location>
        <begin position="210"/>
        <end position="219"/>
    </location>
</feature>
<dbReference type="CDD" id="cd07185">
    <property type="entry name" value="OmpA_C-like"/>
    <property type="match status" value="1"/>
</dbReference>
<dbReference type="RefSeq" id="WP_142624872.1">
    <property type="nucleotide sequence ID" value="NZ_VIRM01000073.1"/>
</dbReference>
<name>A0A544Y5N1_9ACTN</name>
<organism evidence="7 8">
    <name type="scientific">Microbispora hainanensis</name>
    <dbReference type="NCBI Taxonomy" id="568844"/>
    <lineage>
        <taxon>Bacteria</taxon>
        <taxon>Bacillati</taxon>
        <taxon>Actinomycetota</taxon>
        <taxon>Actinomycetes</taxon>
        <taxon>Streptosporangiales</taxon>
        <taxon>Streptosporangiaceae</taxon>
        <taxon>Microbispora</taxon>
    </lineage>
</organism>
<evidence type="ECO:0000256" key="4">
    <source>
        <dbReference type="PROSITE-ProRule" id="PRU00473"/>
    </source>
</evidence>
<dbReference type="Proteomes" id="UP000316541">
    <property type="component" value="Unassembled WGS sequence"/>
</dbReference>
<keyword evidence="3" id="KW-0998">Cell outer membrane</keyword>
<evidence type="ECO:0000313" key="7">
    <source>
        <dbReference type="EMBL" id="TQS11862.1"/>
    </source>
</evidence>
<evidence type="ECO:0000256" key="5">
    <source>
        <dbReference type="SAM" id="MobiDB-lite"/>
    </source>
</evidence>
<evidence type="ECO:0000313" key="8">
    <source>
        <dbReference type="Proteomes" id="UP000316541"/>
    </source>
</evidence>
<evidence type="ECO:0000256" key="1">
    <source>
        <dbReference type="ARBA" id="ARBA00004442"/>
    </source>
</evidence>
<dbReference type="SUPFAM" id="SSF103088">
    <property type="entry name" value="OmpA-like"/>
    <property type="match status" value="1"/>
</dbReference>
<feature type="compositionally biased region" description="Low complexity" evidence="5">
    <location>
        <begin position="46"/>
        <end position="64"/>
    </location>
</feature>
<feature type="region of interest" description="Disordered" evidence="5">
    <location>
        <begin position="30"/>
        <end position="72"/>
    </location>
</feature>
<dbReference type="PROSITE" id="PS51123">
    <property type="entry name" value="OMPA_2"/>
    <property type="match status" value="1"/>
</dbReference>
<dbReference type="PROSITE" id="PS51257">
    <property type="entry name" value="PROKAR_LIPOPROTEIN"/>
    <property type="match status" value="1"/>
</dbReference>
<dbReference type="Gene3D" id="3.30.1330.60">
    <property type="entry name" value="OmpA-like domain"/>
    <property type="match status" value="1"/>
</dbReference>
<dbReference type="GO" id="GO:0009279">
    <property type="term" value="C:cell outer membrane"/>
    <property type="evidence" value="ECO:0007669"/>
    <property type="project" value="UniProtKB-SubCell"/>
</dbReference>
<feature type="region of interest" description="Disordered" evidence="5">
    <location>
        <begin position="361"/>
        <end position="440"/>
    </location>
</feature>
<dbReference type="PANTHER" id="PTHR30329">
    <property type="entry name" value="STATOR ELEMENT OF FLAGELLAR MOTOR COMPLEX"/>
    <property type="match status" value="1"/>
</dbReference>
<accession>A0A544Y5N1</accession>
<dbReference type="InterPro" id="IPR006664">
    <property type="entry name" value="OMP_bac"/>
</dbReference>
<dbReference type="PANTHER" id="PTHR30329:SF21">
    <property type="entry name" value="LIPOPROTEIN YIAD-RELATED"/>
    <property type="match status" value="1"/>
</dbReference>
<dbReference type="Pfam" id="PF00691">
    <property type="entry name" value="OmpA"/>
    <property type="match status" value="1"/>
</dbReference>
<gene>
    <name evidence="7" type="ORF">FLX08_36725</name>
</gene>
<dbReference type="AlphaFoldDB" id="A0A544Y5N1"/>
<comment type="subcellular location">
    <subcellularLocation>
        <location evidence="1">Cell outer membrane</location>
    </subcellularLocation>
</comment>
<proteinExistence type="predicted"/>
<dbReference type="InterPro" id="IPR006665">
    <property type="entry name" value="OmpA-like"/>
</dbReference>
<feature type="compositionally biased region" description="Polar residues" evidence="5">
    <location>
        <begin position="227"/>
        <end position="238"/>
    </location>
</feature>
<dbReference type="InterPro" id="IPR050330">
    <property type="entry name" value="Bact_OuterMem_StrucFunc"/>
</dbReference>